<evidence type="ECO:0000313" key="10">
    <source>
        <dbReference type="EMBL" id="NWX70481.1"/>
    </source>
</evidence>
<feature type="transmembrane region" description="Helical" evidence="9">
    <location>
        <begin position="43"/>
        <end position="64"/>
    </location>
</feature>
<gene>
    <name evidence="10" type="primary">Csf2rb2_0</name>
    <name evidence="10" type="ORF">ALCTOR_R06148</name>
</gene>
<dbReference type="InterPro" id="IPR013783">
    <property type="entry name" value="Ig-like_fold"/>
</dbReference>
<keyword evidence="4 9" id="KW-1133">Transmembrane helix</keyword>
<evidence type="ECO:0000256" key="6">
    <source>
        <dbReference type="ARBA" id="ARBA00023157"/>
    </source>
</evidence>
<evidence type="ECO:0000256" key="2">
    <source>
        <dbReference type="ARBA" id="ARBA00022692"/>
    </source>
</evidence>
<comment type="caution">
    <text evidence="10">The sequence shown here is derived from an EMBL/GenBank/DDBJ whole genome shotgun (WGS) entry which is preliminary data.</text>
</comment>
<organism evidence="10 11">
    <name type="scientific">Alca torda</name>
    <name type="common">Razorbill</name>
    <dbReference type="NCBI Taxonomy" id="28689"/>
    <lineage>
        <taxon>Eukaryota</taxon>
        <taxon>Metazoa</taxon>
        <taxon>Chordata</taxon>
        <taxon>Craniata</taxon>
        <taxon>Vertebrata</taxon>
        <taxon>Euteleostomi</taxon>
        <taxon>Archelosauria</taxon>
        <taxon>Archosauria</taxon>
        <taxon>Dinosauria</taxon>
        <taxon>Saurischia</taxon>
        <taxon>Theropoda</taxon>
        <taxon>Coelurosauria</taxon>
        <taxon>Aves</taxon>
        <taxon>Neognathae</taxon>
        <taxon>Neoaves</taxon>
        <taxon>Charadriiformes</taxon>
        <taxon>Alcidae</taxon>
        <taxon>Alca</taxon>
    </lineage>
</organism>
<dbReference type="PANTHER" id="PTHR23037:SF22">
    <property type="entry name" value="CYTOKINE RECEPTOR COMMON SUBUNIT BETA"/>
    <property type="match status" value="1"/>
</dbReference>
<feature type="non-terminal residue" evidence="10">
    <location>
        <position position="1"/>
    </location>
</feature>
<dbReference type="Proteomes" id="UP000536033">
    <property type="component" value="Unassembled WGS sequence"/>
</dbReference>
<comment type="subcellular location">
    <subcellularLocation>
        <location evidence="1">Membrane</location>
        <topology evidence="1">Single-pass membrane protein</topology>
    </subcellularLocation>
</comment>
<evidence type="ECO:0000256" key="4">
    <source>
        <dbReference type="ARBA" id="ARBA00022989"/>
    </source>
</evidence>
<evidence type="ECO:0000256" key="1">
    <source>
        <dbReference type="ARBA" id="ARBA00004167"/>
    </source>
</evidence>
<evidence type="ECO:0000256" key="7">
    <source>
        <dbReference type="ARBA" id="ARBA00023170"/>
    </source>
</evidence>
<dbReference type="AlphaFoldDB" id="A0A7K6YG34"/>
<dbReference type="EMBL" id="VZSD01004064">
    <property type="protein sequence ID" value="NWX70481.1"/>
    <property type="molecule type" value="Genomic_DNA"/>
</dbReference>
<evidence type="ECO:0000256" key="3">
    <source>
        <dbReference type="ARBA" id="ARBA00022729"/>
    </source>
</evidence>
<keyword evidence="2 9" id="KW-0812">Transmembrane</keyword>
<dbReference type="PANTHER" id="PTHR23037">
    <property type="entry name" value="CYTOKINE RECEPTOR"/>
    <property type="match status" value="1"/>
</dbReference>
<feature type="region of interest" description="Disordered" evidence="8">
    <location>
        <begin position="289"/>
        <end position="310"/>
    </location>
</feature>
<dbReference type="Gene3D" id="2.60.40.10">
    <property type="entry name" value="Immunoglobulins"/>
    <property type="match status" value="1"/>
</dbReference>
<evidence type="ECO:0000256" key="5">
    <source>
        <dbReference type="ARBA" id="ARBA00023136"/>
    </source>
</evidence>
<keyword evidence="11" id="KW-1185">Reference proteome</keyword>
<accession>A0A7K6YG34</accession>
<feature type="non-terminal residue" evidence="10">
    <location>
        <position position="356"/>
    </location>
</feature>
<dbReference type="GO" id="GO:0009897">
    <property type="term" value="C:external side of plasma membrane"/>
    <property type="evidence" value="ECO:0007669"/>
    <property type="project" value="TreeGrafter"/>
</dbReference>
<keyword evidence="3" id="KW-0732">Signal</keyword>
<dbReference type="SUPFAM" id="SSF49265">
    <property type="entry name" value="Fibronectin type III"/>
    <property type="match status" value="1"/>
</dbReference>
<sequence length="356" mass="39406">LEPSTSYTIKMRARVNMPNYHKKPWSEWSKEFTWETKSVLPPVVLPAMLPALIIILLIAAYCSYRYFLRKKQMWEEKIPNPSKSILIQSYQEVRENCALKASQVGFNGQNTSEEVEQVNCLQVLDGMTKSSPAEYHGAEAKTVQVSHATLAPQNSCWTSEEPHKSSHSSSALVCPLNQTAGPSCSFARLPSKSAVHASTAPKTCFAFNGPYLYSPVMSSQPDVHQTLEVDPVGVREKSVSFQYVTLPKEDCPQAPQRQEQPGADPSQPFLPPHQKEMMRQVDDEQEISLAPPVSGKGTNVRREEQKSPKALSCIMSPQQCLLEYITTEGLSLPSASDSTHPPLVTAGELSCDSQEP</sequence>
<keyword evidence="6" id="KW-1015">Disulfide bond</keyword>
<name>A0A7K6YG34_ALCTO</name>
<feature type="region of interest" description="Disordered" evidence="8">
    <location>
        <begin position="331"/>
        <end position="356"/>
    </location>
</feature>
<proteinExistence type="predicted"/>
<protein>
    <submittedName>
        <fullName evidence="10">IL3B2 protein</fullName>
    </submittedName>
</protein>
<keyword evidence="7" id="KW-0675">Receptor</keyword>
<dbReference type="GO" id="GO:0004896">
    <property type="term" value="F:cytokine receptor activity"/>
    <property type="evidence" value="ECO:0007669"/>
    <property type="project" value="TreeGrafter"/>
</dbReference>
<evidence type="ECO:0000256" key="8">
    <source>
        <dbReference type="SAM" id="MobiDB-lite"/>
    </source>
</evidence>
<feature type="region of interest" description="Disordered" evidence="8">
    <location>
        <begin position="251"/>
        <end position="272"/>
    </location>
</feature>
<evidence type="ECO:0000313" key="11">
    <source>
        <dbReference type="Proteomes" id="UP000536033"/>
    </source>
</evidence>
<reference evidence="10 11" key="1">
    <citation type="submission" date="2019-09" db="EMBL/GenBank/DDBJ databases">
        <title>Bird 10,000 Genomes (B10K) Project - Family phase.</title>
        <authorList>
            <person name="Zhang G."/>
        </authorList>
    </citation>
    <scope>NUCLEOTIDE SEQUENCE [LARGE SCALE GENOMIC DNA]</scope>
    <source>
        <strain evidence="10">OUT-0003</strain>
        <tissue evidence="10">Muscle</tissue>
    </source>
</reference>
<keyword evidence="5 9" id="KW-0472">Membrane</keyword>
<dbReference type="GO" id="GO:0016064">
    <property type="term" value="P:immunoglobulin mediated immune response"/>
    <property type="evidence" value="ECO:0007669"/>
    <property type="project" value="TreeGrafter"/>
</dbReference>
<evidence type="ECO:0000256" key="9">
    <source>
        <dbReference type="SAM" id="Phobius"/>
    </source>
</evidence>
<dbReference type="InterPro" id="IPR036116">
    <property type="entry name" value="FN3_sf"/>
</dbReference>